<keyword evidence="2" id="KW-1003">Cell membrane</keyword>
<keyword evidence="6 8" id="KW-1133">Transmembrane helix</keyword>
<evidence type="ECO:0000256" key="8">
    <source>
        <dbReference type="SAM" id="Phobius"/>
    </source>
</evidence>
<protein>
    <submittedName>
        <fullName evidence="10">Glycosyltransferase family 39 protein</fullName>
    </submittedName>
</protein>
<comment type="subcellular location">
    <subcellularLocation>
        <location evidence="1">Cell membrane</location>
        <topology evidence="1">Multi-pass membrane protein</topology>
    </subcellularLocation>
</comment>
<sequence length="505" mass="54315">MPDVPESAWSFDARRSVRLGRILLACVLLVQAVLSLRLRGTAFEDEALYIASGHYELANLLHGTPLPVDFNGYFSGYPKLYPVLAAVVDTHFGLTGVRVVSLAFMLGTTGLLYATTQRMFNVRAALGAAALFSVVQSTVFLGYFATFDAPALFLLSLSAWVVVRTGRTHTLAVLLAAPPAVLAFGTKYASGLFLPTLVLLAVITAYRHRGWRALARGVVLGIGCAVLLGAGSLVTGHIGGISQTTTNRAHGTDTAMQMLRDCANWGGLLALAAVGGSIAYGMRARMGEMPWVGSATPGPLRRISLGVVLTGSTLLAPLYQIHLGTETSLFKHVGFGLLFAAPMAGLGLARLVGPHFRNPQLGIMLYVGTLTFGMVQAHDEYSFPDSTNMVAYMRTVVNDKGTYLAEESEVPAYYLQDVTTWNQWQNTFNLDYDAKDGKHYSGPAAFHAAVMDGRYNAIVLRGGVTPDNDQAVMDALKGNPHYRLVAVLPFTTTIGSGDYRIWVKQ</sequence>
<evidence type="ECO:0000256" key="5">
    <source>
        <dbReference type="ARBA" id="ARBA00022692"/>
    </source>
</evidence>
<evidence type="ECO:0000313" key="11">
    <source>
        <dbReference type="Proteomes" id="UP000778578"/>
    </source>
</evidence>
<reference evidence="10 11" key="1">
    <citation type="submission" date="2021-08" db="EMBL/GenBank/DDBJ databases">
        <title>WGS of actinomycetes from Thailand.</title>
        <authorList>
            <person name="Thawai C."/>
        </authorList>
    </citation>
    <scope>NUCLEOTIDE SEQUENCE [LARGE SCALE GENOMIC DNA]</scope>
    <source>
        <strain evidence="10 11">PLK6-54</strain>
    </source>
</reference>
<evidence type="ECO:0000256" key="2">
    <source>
        <dbReference type="ARBA" id="ARBA00022475"/>
    </source>
</evidence>
<evidence type="ECO:0000259" key="9">
    <source>
        <dbReference type="Pfam" id="PF13231"/>
    </source>
</evidence>
<evidence type="ECO:0000256" key="7">
    <source>
        <dbReference type="ARBA" id="ARBA00023136"/>
    </source>
</evidence>
<keyword evidence="7 8" id="KW-0472">Membrane</keyword>
<feature type="domain" description="Glycosyltransferase RgtA/B/C/D-like" evidence="9">
    <location>
        <begin position="92"/>
        <end position="210"/>
    </location>
</feature>
<proteinExistence type="predicted"/>
<dbReference type="PANTHER" id="PTHR33908:SF11">
    <property type="entry name" value="MEMBRANE PROTEIN"/>
    <property type="match status" value="1"/>
</dbReference>
<dbReference type="Pfam" id="PF13231">
    <property type="entry name" value="PMT_2"/>
    <property type="match status" value="1"/>
</dbReference>
<dbReference type="PANTHER" id="PTHR33908">
    <property type="entry name" value="MANNOSYLTRANSFERASE YKCB-RELATED"/>
    <property type="match status" value="1"/>
</dbReference>
<organism evidence="10 11">
    <name type="scientific">Actinacidiphila acidipaludis</name>
    <dbReference type="NCBI Taxonomy" id="2873382"/>
    <lineage>
        <taxon>Bacteria</taxon>
        <taxon>Bacillati</taxon>
        <taxon>Actinomycetota</taxon>
        <taxon>Actinomycetes</taxon>
        <taxon>Kitasatosporales</taxon>
        <taxon>Streptomycetaceae</taxon>
        <taxon>Actinacidiphila</taxon>
    </lineage>
</organism>
<evidence type="ECO:0000256" key="6">
    <source>
        <dbReference type="ARBA" id="ARBA00022989"/>
    </source>
</evidence>
<evidence type="ECO:0000256" key="3">
    <source>
        <dbReference type="ARBA" id="ARBA00022676"/>
    </source>
</evidence>
<feature type="transmembrane region" description="Helical" evidence="8">
    <location>
        <begin position="188"/>
        <end position="206"/>
    </location>
</feature>
<feature type="transmembrane region" description="Helical" evidence="8">
    <location>
        <begin position="125"/>
        <end position="145"/>
    </location>
</feature>
<name>A0ABS7Q9H6_9ACTN</name>
<feature type="transmembrane region" description="Helical" evidence="8">
    <location>
        <begin position="19"/>
        <end position="38"/>
    </location>
</feature>
<keyword evidence="11" id="KW-1185">Reference proteome</keyword>
<keyword evidence="5 8" id="KW-0812">Transmembrane</keyword>
<feature type="transmembrane region" description="Helical" evidence="8">
    <location>
        <begin position="218"/>
        <end position="243"/>
    </location>
</feature>
<feature type="transmembrane region" description="Helical" evidence="8">
    <location>
        <begin position="92"/>
        <end position="113"/>
    </location>
</feature>
<dbReference type="EMBL" id="JAINZZ010000023">
    <property type="protein sequence ID" value="MBY8879804.1"/>
    <property type="molecule type" value="Genomic_DNA"/>
</dbReference>
<evidence type="ECO:0000256" key="1">
    <source>
        <dbReference type="ARBA" id="ARBA00004651"/>
    </source>
</evidence>
<dbReference type="InterPro" id="IPR038731">
    <property type="entry name" value="RgtA/B/C-like"/>
</dbReference>
<feature type="transmembrane region" description="Helical" evidence="8">
    <location>
        <begin position="263"/>
        <end position="282"/>
    </location>
</feature>
<dbReference type="InterPro" id="IPR050297">
    <property type="entry name" value="LipidA_mod_glycosyltrf_83"/>
</dbReference>
<feature type="transmembrane region" description="Helical" evidence="8">
    <location>
        <begin position="333"/>
        <end position="352"/>
    </location>
</feature>
<feature type="transmembrane region" description="Helical" evidence="8">
    <location>
        <begin position="303"/>
        <end position="321"/>
    </location>
</feature>
<comment type="caution">
    <text evidence="10">The sequence shown here is derived from an EMBL/GenBank/DDBJ whole genome shotgun (WGS) entry which is preliminary data.</text>
</comment>
<dbReference type="Proteomes" id="UP000778578">
    <property type="component" value="Unassembled WGS sequence"/>
</dbReference>
<keyword evidence="4" id="KW-0808">Transferase</keyword>
<keyword evidence="3" id="KW-0328">Glycosyltransferase</keyword>
<evidence type="ECO:0000313" key="10">
    <source>
        <dbReference type="EMBL" id="MBY8879804.1"/>
    </source>
</evidence>
<evidence type="ECO:0000256" key="4">
    <source>
        <dbReference type="ARBA" id="ARBA00022679"/>
    </source>
</evidence>
<gene>
    <name evidence="10" type="ORF">K7862_19480</name>
</gene>
<accession>A0ABS7Q9H6</accession>